<dbReference type="AlphaFoldDB" id="A0A2S1LPD9"/>
<dbReference type="InterPro" id="IPR047740">
    <property type="entry name" value="SMEK_dom"/>
</dbReference>
<dbReference type="KEGG" id="fki:FK004_10280"/>
<feature type="domain" description="SMEK" evidence="1">
    <location>
        <begin position="9"/>
        <end position="142"/>
    </location>
</feature>
<evidence type="ECO:0000259" key="1">
    <source>
        <dbReference type="Pfam" id="PF21941"/>
    </source>
</evidence>
<evidence type="ECO:0000313" key="3">
    <source>
        <dbReference type="Proteomes" id="UP000244677"/>
    </source>
</evidence>
<dbReference type="Proteomes" id="UP000244677">
    <property type="component" value="Chromosome"/>
</dbReference>
<organism evidence="2 3">
    <name type="scientific">Flavobacterium kingsejongi</name>
    <dbReference type="NCBI Taxonomy" id="1678728"/>
    <lineage>
        <taxon>Bacteria</taxon>
        <taxon>Pseudomonadati</taxon>
        <taxon>Bacteroidota</taxon>
        <taxon>Flavobacteriia</taxon>
        <taxon>Flavobacteriales</taxon>
        <taxon>Flavobacteriaceae</taxon>
        <taxon>Flavobacterium</taxon>
    </lineage>
</organism>
<name>A0A2S1LPD9_9FLAO</name>
<dbReference type="OrthoDB" id="1267024at2"/>
<evidence type="ECO:0000313" key="2">
    <source>
        <dbReference type="EMBL" id="AWG25589.1"/>
    </source>
</evidence>
<reference evidence="2 3" key="1">
    <citation type="submission" date="2017-04" db="EMBL/GenBank/DDBJ databases">
        <title>Complete genome sequence of Flavobacterium kingsejong AJ004.</title>
        <authorList>
            <person name="Lee P.C."/>
        </authorList>
    </citation>
    <scope>NUCLEOTIDE SEQUENCE [LARGE SCALE GENOMIC DNA]</scope>
    <source>
        <strain evidence="2 3">AJ004</strain>
    </source>
</reference>
<accession>A0A2S1LPD9</accession>
<dbReference type="Pfam" id="PF21941">
    <property type="entry name" value="SMEK_N"/>
    <property type="match status" value="1"/>
</dbReference>
<gene>
    <name evidence="2" type="ORF">FK004_10280</name>
</gene>
<protein>
    <recommendedName>
        <fullName evidence="1">SMEK domain-containing protein</fullName>
    </recommendedName>
</protein>
<dbReference type="RefSeq" id="WP_108737166.1">
    <property type="nucleotide sequence ID" value="NZ_CP020919.1"/>
</dbReference>
<sequence length="267" mass="31344">MSRSNLSIITEALSHIANKVDLHNHLNLQDINILLENFFRDILNIIYKDRKFKNLNSVEGNFASIDLGDNIKDLAIQVTSTTSLAKVRKTIEKYKEEYDYKKIVMLYAKMDKPSRSKDINEESGDKIEIEEWSIKDLCNKINDLEDEDILEIQKIVLNQITPSLYDNYSKNEDTSATKDYDNLEQKDIRNFSDKFIAVCPSINQFRLIKYSRDIASGEAELSKFSERQIRSMKYRIFEVCQEELIDFCEQNDMTNRSGLNFFLFKFF</sequence>
<proteinExistence type="predicted"/>
<dbReference type="EMBL" id="CP020919">
    <property type="protein sequence ID" value="AWG25589.1"/>
    <property type="molecule type" value="Genomic_DNA"/>
</dbReference>
<dbReference type="NCBIfam" id="NF033859">
    <property type="entry name" value="SMEK_N"/>
    <property type="match status" value="1"/>
</dbReference>
<keyword evidence="3" id="KW-1185">Reference proteome</keyword>